<evidence type="ECO:0000313" key="4">
    <source>
        <dbReference type="RefSeq" id="XP_032834721.1"/>
    </source>
</evidence>
<dbReference type="KEGG" id="pmrn:116956944"/>
<dbReference type="GO" id="GO:0005737">
    <property type="term" value="C:cytoplasm"/>
    <property type="evidence" value="ECO:0007669"/>
    <property type="project" value="TreeGrafter"/>
</dbReference>
<feature type="region of interest" description="Disordered" evidence="1">
    <location>
        <begin position="50"/>
        <end position="99"/>
    </location>
</feature>
<dbReference type="InterPro" id="IPR038461">
    <property type="entry name" value="Schlafen_AlbA_2_dom_sf"/>
</dbReference>
<evidence type="ECO:0000256" key="1">
    <source>
        <dbReference type="SAM" id="MobiDB-lite"/>
    </source>
</evidence>
<dbReference type="Pfam" id="PF04326">
    <property type="entry name" value="SLFN_AlbA_2"/>
    <property type="match status" value="1"/>
</dbReference>
<feature type="region of interest" description="Disordered" evidence="1">
    <location>
        <begin position="1"/>
        <end position="22"/>
    </location>
</feature>
<dbReference type="RefSeq" id="XP_032834721.1">
    <property type="nucleotide sequence ID" value="XM_032978830.1"/>
</dbReference>
<reference evidence="4" key="1">
    <citation type="submission" date="2025-08" db="UniProtKB">
        <authorList>
            <consortium name="RefSeq"/>
        </authorList>
    </citation>
    <scope>IDENTIFICATION</scope>
    <source>
        <tissue evidence="4">Sperm</tissue>
    </source>
</reference>
<sequence>MELSDEDEQRNPRHSTTLAHISNSSNVQIGRGNVLNAICYHTGPLINIISPDPPVTLRSNDSSARRKASQGEGSNATPSHVDGIEVATEEEERPSSSGEDASALWLLRSLLNILNGQEGPDPPQFMSLDALGNLFQAERRATRPAFTFRDVGCKKLIAFIAKNPSHFILDESKSKVKALTVGQPFSDRGRVAPRERENAAPLGNVEPPTQTRKTTAGAGNVGSARTTLDASPLVSEASCSLTPQEVKAQNMGAMSYASCVKTENPRKAKLGKKSHTIEIQKGNVQRPIATNQRAGTSNSELVRDDDINAGAVEALIIPHKTTVDSSNVEGARTTLIASPPVSEASCSLTPQEVKGQNMGAMSYASKVKTENPRKAKSGNAGQSHSIYSKNGNIQRPIVTNQRVGISNSEFIQDEKIDAGAVEAPIKPKKTTVDSSNVESAQTMVVGSPPVSDASCSLTPQEVNAQKTPAMSYASRVKTEKPHNPKFGKAQKSHSIQIQKGSIQRSIATNQRVGTPNSEIVRDNTIIAGGIEAPIIPHRNTVDAGNVESVQTQTTLIGSRTASEANCSQTPQEVKAQNTPVMSYASCVKTENLRNPKSRNAGQSHTIDTQNRNIQRPIVTNQRVGTSNSELVQDEKMDAGAVEAPIKTNKTTVDSSNVESARTTLVASLPVSDASCSQTPQEEKAQNTPAMSNASHMKTENPRKVKSHNAGQSQTIDIQNNKNVYVNINSIYPPAPSDSENAFLNYLLTQSRTNSIKYREEYYARDESEDFMKDVVSFWNTPCLGDGYIILGVREKPKGSNWIKGLNETLPESYYQELFDDDCFTVRPLYTYEEKTFEGKRIGIIRVTSSEGENGPAVAKEEATGARGHHVFMRVNCDAVVATKSRLQDVQEWFASPKTPPQKSSGDHGESLLQSVDNFETERFYCLLVGKLDMDISDMANLTALSRIPWIKVFDFDPCSDSSGVFSYCEQELKSSTSLYISTVNDTPRELCKGATDWFFVRGKGEGNVKELRQWKRDVHGVLNSHCEKIAELCSGHKPLTALVLWCGDRSLFKYFEKVLESLDLNLHRDLKIAFCLGSDIDVGQFIQTYGESLDVSTSNVHSISIPKVCSLIWETDISTPQKKYHILPKSGEESVEKLTVEMKDVIWLREDFDVLYWNYDYKPQHFDESKLGSEFVHGHTISWHEISLGYDIDRGQVKKEIVNRIQSLIQIRRSCKITLHHEPGAGGTTLGRGILWRLHESNNSICVYLHHLSKDTDVRISWLHNHTRLPIVLLFDSNSDDATTDMLLKTCMRNTTIILLKVRRFVGRIESCGRGDKFYLKGAVTENEARCLTRLFGEFYPEKAGNLQQLVKDVEEGKMHEIYMFGLTCLDYNYRGLQSYVAGYLALESKDLEPWQKIIAYLALVHYYGHCGLHGYFFSTILGNGNGSSVRFSDLPYKAKRLIISEEGTNVWRINMHAVAKEILEQVLCPEGHPRDTGMKLSLEARKNLQKLARDFILDISKKSRNGKLSRELNSVLVATFIFRQNRENFSIKKDALSMLLSDIPSRYPYTERLEVLQKLAEKFPRNPSFLAQLGRFYALEREEYATAHDCISKAIAFREEEIERYQSSPAGSTIDVCSAKMQQADNTLVRFYHMKGVVYQRELSNLIGQFHSPTAHAQKIPFDMVHDLAEAACSAFKTCRSYYKSGYAEECGYLQEIQVRLSVLEFNREKVNGGIVNALRTGSRNEIVETNLAVVDSLILECYSLVDDLSPAFSKAVDWCKVIFKDVGAALKMWHGYSIFGRRSKIAAYRVKHDCSMRTSWLDISTKEDVLDIISLYEKNFSDVYERGADYSLETDMKEWLQVIRHSLVEDPYTVEHVLDSIRPWNDSAKSPYSQFYNFVLTALLALGNDNSSGSRKCFVETNHLLPELIKARKFVNRPRQCREWLGKNNGNRITQLIHFTTLGEWDPVKRFWKNPESKDKLEIKRGTIQKCNNELAGEIEIDAGIPGSPGFTAFYVPKTENMYGRRFMNTRVEFYVGFSFEHGIEAYHVTELGKRRCEKCNRQIEVSQNSEQEACSACGHRCRGKH</sequence>
<dbReference type="Gene3D" id="3.30.950.30">
    <property type="entry name" value="Schlafen, AAA domain"/>
    <property type="match status" value="1"/>
</dbReference>
<feature type="compositionally biased region" description="Polar residues" evidence="1">
    <location>
        <begin position="673"/>
        <end position="694"/>
    </location>
</feature>
<feature type="region of interest" description="Disordered" evidence="1">
    <location>
        <begin position="186"/>
        <end position="225"/>
    </location>
</feature>
<dbReference type="InterPro" id="IPR007421">
    <property type="entry name" value="Schlafen_AlbA_2_dom"/>
</dbReference>
<evidence type="ECO:0000313" key="3">
    <source>
        <dbReference type="Proteomes" id="UP001318040"/>
    </source>
</evidence>
<proteinExistence type="predicted"/>
<organism evidence="3 4">
    <name type="scientific">Petromyzon marinus</name>
    <name type="common">Sea lamprey</name>
    <dbReference type="NCBI Taxonomy" id="7757"/>
    <lineage>
        <taxon>Eukaryota</taxon>
        <taxon>Metazoa</taxon>
        <taxon>Chordata</taxon>
        <taxon>Craniata</taxon>
        <taxon>Vertebrata</taxon>
        <taxon>Cyclostomata</taxon>
        <taxon>Hyperoartia</taxon>
        <taxon>Petromyzontiformes</taxon>
        <taxon>Petromyzontidae</taxon>
        <taxon>Petromyzon</taxon>
    </lineage>
</organism>
<feature type="region of interest" description="Disordered" evidence="1">
    <location>
        <begin position="671"/>
        <end position="694"/>
    </location>
</feature>
<dbReference type="PANTHER" id="PTHR16155:SF19">
    <property type="entry name" value="DED DOMAIN-CONTAINING PROTEIN"/>
    <property type="match status" value="1"/>
</dbReference>
<evidence type="ECO:0000259" key="2">
    <source>
        <dbReference type="Pfam" id="PF04326"/>
    </source>
</evidence>
<dbReference type="PANTHER" id="PTHR16155">
    <property type="entry name" value="DED DOMAIN-CONTAINING PROTEIN"/>
    <property type="match status" value="1"/>
</dbReference>
<feature type="compositionally biased region" description="Basic and acidic residues" evidence="1">
    <location>
        <begin position="187"/>
        <end position="198"/>
    </location>
</feature>
<dbReference type="Proteomes" id="UP001318040">
    <property type="component" value="Chromosome 68"/>
</dbReference>
<feature type="domain" description="Schlafen AlbA-2" evidence="2">
    <location>
        <begin position="755"/>
        <end position="876"/>
    </location>
</feature>
<accession>A0AAJ7UGB9</accession>
<protein>
    <submittedName>
        <fullName evidence="4">Uncharacterized protein LOC116956944</fullName>
    </submittedName>
</protein>
<gene>
    <name evidence="4" type="primary">LOC116956944</name>
</gene>
<keyword evidence="3" id="KW-1185">Reference proteome</keyword>
<name>A0AAJ7UGB9_PETMA</name>